<evidence type="ECO:0000256" key="2">
    <source>
        <dbReference type="ARBA" id="ARBA00022801"/>
    </source>
</evidence>
<dbReference type="GO" id="GO:0006508">
    <property type="term" value="P:proteolysis"/>
    <property type="evidence" value="ECO:0007669"/>
    <property type="project" value="UniProtKB-KW"/>
</dbReference>
<keyword evidence="1 6" id="KW-0645">Protease</keyword>
<dbReference type="PROSITE" id="PS00134">
    <property type="entry name" value="TRYPSIN_HIS"/>
    <property type="match status" value="1"/>
</dbReference>
<dbReference type="GO" id="GO:0004252">
    <property type="term" value="F:serine-type endopeptidase activity"/>
    <property type="evidence" value="ECO:0007669"/>
    <property type="project" value="InterPro"/>
</dbReference>
<dbReference type="InterPro" id="IPR050430">
    <property type="entry name" value="Peptidase_S1"/>
</dbReference>
<feature type="signal peptide" evidence="7">
    <location>
        <begin position="1"/>
        <end position="18"/>
    </location>
</feature>
<dbReference type="CDD" id="cd00190">
    <property type="entry name" value="Tryp_SPc"/>
    <property type="match status" value="1"/>
</dbReference>
<comment type="similarity">
    <text evidence="5">Belongs to the peptidase S1 family. CLIP subfamily.</text>
</comment>
<organism evidence="9 10">
    <name type="scientific">Chrysodeixis includens</name>
    <name type="common">Soybean looper</name>
    <name type="synonym">Pseudoplusia includens</name>
    <dbReference type="NCBI Taxonomy" id="689277"/>
    <lineage>
        <taxon>Eukaryota</taxon>
        <taxon>Metazoa</taxon>
        <taxon>Ecdysozoa</taxon>
        <taxon>Arthropoda</taxon>
        <taxon>Hexapoda</taxon>
        <taxon>Insecta</taxon>
        <taxon>Pterygota</taxon>
        <taxon>Neoptera</taxon>
        <taxon>Endopterygota</taxon>
        <taxon>Lepidoptera</taxon>
        <taxon>Glossata</taxon>
        <taxon>Ditrysia</taxon>
        <taxon>Noctuoidea</taxon>
        <taxon>Noctuidae</taxon>
        <taxon>Plusiinae</taxon>
        <taxon>Chrysodeixis</taxon>
    </lineage>
</organism>
<keyword evidence="2 6" id="KW-0378">Hydrolase</keyword>
<dbReference type="PANTHER" id="PTHR24276">
    <property type="entry name" value="POLYSERASE-RELATED"/>
    <property type="match status" value="1"/>
</dbReference>
<dbReference type="OrthoDB" id="546450at2759"/>
<keyword evidence="10" id="KW-1185">Reference proteome</keyword>
<gene>
    <name evidence="9" type="ORF">CINC_LOCUS6973</name>
</gene>
<dbReference type="SMART" id="SM00020">
    <property type="entry name" value="Tryp_SPc"/>
    <property type="match status" value="1"/>
</dbReference>
<accession>A0A9P0BYP9</accession>
<reference evidence="9" key="1">
    <citation type="submission" date="2021-12" db="EMBL/GenBank/DDBJ databases">
        <authorList>
            <person name="King R."/>
        </authorList>
    </citation>
    <scope>NUCLEOTIDE SEQUENCE</scope>
</reference>
<dbReference type="PANTHER" id="PTHR24276:SF91">
    <property type="entry name" value="AT26814P-RELATED"/>
    <property type="match status" value="1"/>
</dbReference>
<dbReference type="Gene3D" id="2.40.10.10">
    <property type="entry name" value="Trypsin-like serine proteases"/>
    <property type="match status" value="1"/>
</dbReference>
<proteinExistence type="inferred from homology"/>
<dbReference type="PROSITE" id="PS50240">
    <property type="entry name" value="TRYPSIN_DOM"/>
    <property type="match status" value="1"/>
</dbReference>
<dbReference type="AlphaFoldDB" id="A0A9P0BYP9"/>
<dbReference type="Proteomes" id="UP001154114">
    <property type="component" value="Chromosome 22"/>
</dbReference>
<dbReference type="PROSITE" id="PS00135">
    <property type="entry name" value="TRYPSIN_SER"/>
    <property type="match status" value="1"/>
</dbReference>
<dbReference type="InterPro" id="IPR033116">
    <property type="entry name" value="TRYPSIN_SER"/>
</dbReference>
<feature type="chain" id="PRO_5040421666" description="Peptidase S1 domain-containing protein" evidence="7">
    <location>
        <begin position="19"/>
        <end position="262"/>
    </location>
</feature>
<evidence type="ECO:0000256" key="3">
    <source>
        <dbReference type="ARBA" id="ARBA00022825"/>
    </source>
</evidence>
<evidence type="ECO:0000256" key="5">
    <source>
        <dbReference type="ARBA" id="ARBA00024195"/>
    </source>
</evidence>
<dbReference type="PRINTS" id="PR00722">
    <property type="entry name" value="CHYMOTRYPSIN"/>
</dbReference>
<protein>
    <recommendedName>
        <fullName evidence="8">Peptidase S1 domain-containing protein</fullName>
    </recommendedName>
</protein>
<dbReference type="FunFam" id="2.40.10.10:FF:000002">
    <property type="entry name" value="Transmembrane protease serine"/>
    <property type="match status" value="1"/>
</dbReference>
<evidence type="ECO:0000256" key="7">
    <source>
        <dbReference type="SAM" id="SignalP"/>
    </source>
</evidence>
<evidence type="ECO:0000256" key="1">
    <source>
        <dbReference type="ARBA" id="ARBA00022670"/>
    </source>
</evidence>
<dbReference type="InterPro" id="IPR001254">
    <property type="entry name" value="Trypsin_dom"/>
</dbReference>
<dbReference type="EMBL" id="LR824025">
    <property type="protein sequence ID" value="CAH0596156.1"/>
    <property type="molecule type" value="Genomic_DNA"/>
</dbReference>
<dbReference type="InterPro" id="IPR001314">
    <property type="entry name" value="Peptidase_S1A"/>
</dbReference>
<keyword evidence="3 6" id="KW-0720">Serine protease</keyword>
<evidence type="ECO:0000256" key="4">
    <source>
        <dbReference type="ARBA" id="ARBA00023157"/>
    </source>
</evidence>
<dbReference type="InterPro" id="IPR043504">
    <property type="entry name" value="Peptidase_S1_PA_chymotrypsin"/>
</dbReference>
<dbReference type="InterPro" id="IPR009003">
    <property type="entry name" value="Peptidase_S1_PA"/>
</dbReference>
<evidence type="ECO:0000259" key="8">
    <source>
        <dbReference type="PROSITE" id="PS50240"/>
    </source>
</evidence>
<keyword evidence="4" id="KW-1015">Disulfide bond</keyword>
<keyword evidence="7" id="KW-0732">Signal</keyword>
<dbReference type="InterPro" id="IPR018114">
    <property type="entry name" value="TRYPSIN_HIS"/>
</dbReference>
<evidence type="ECO:0000256" key="6">
    <source>
        <dbReference type="RuleBase" id="RU363034"/>
    </source>
</evidence>
<evidence type="ECO:0000313" key="10">
    <source>
        <dbReference type="Proteomes" id="UP001154114"/>
    </source>
</evidence>
<sequence>MAALALLALALFAGSACSAPQAGRIVGGSPTSIDKYPSIVQVESQGIFSGTWSQSCAANILTTRYVLSAAHCFAGIFYDPERRRIRAGTSNRNTGGILNYVQVAYNHPSYGANGLDGDVSVVLLRDALVYSPVIQQATIVSQGATIPDHMPVVHAGWGTTESGGSPSNILLDTTIFTINHALCRERYANHPIPRVVTENMICAGILDVGGKDACQGDSGGPLYYGDLLIGIVSWGEGCAHAHYPGVSARVASYTDWIISVAL</sequence>
<dbReference type="SUPFAM" id="SSF50494">
    <property type="entry name" value="Trypsin-like serine proteases"/>
    <property type="match status" value="1"/>
</dbReference>
<dbReference type="Pfam" id="PF00089">
    <property type="entry name" value="Trypsin"/>
    <property type="match status" value="1"/>
</dbReference>
<name>A0A9P0BYP9_CHRIL</name>
<evidence type="ECO:0000313" key="9">
    <source>
        <dbReference type="EMBL" id="CAH0596156.1"/>
    </source>
</evidence>
<feature type="domain" description="Peptidase S1" evidence="8">
    <location>
        <begin position="25"/>
        <end position="262"/>
    </location>
</feature>